<gene>
    <name evidence="2" type="ordered locus">Mpal_0632</name>
</gene>
<dbReference type="InterPro" id="IPR038726">
    <property type="entry name" value="PDDEXK_AddAB-type"/>
</dbReference>
<dbReference type="GeneID" id="7270219"/>
<evidence type="ECO:0000313" key="2">
    <source>
        <dbReference type="EMBL" id="ACL16003.1"/>
    </source>
</evidence>
<dbReference type="KEGG" id="mpl:Mpal_0632"/>
<feature type="domain" description="PD-(D/E)XK endonuclease-like" evidence="1">
    <location>
        <begin position="13"/>
        <end position="280"/>
    </location>
</feature>
<evidence type="ECO:0000259" key="1">
    <source>
        <dbReference type="Pfam" id="PF12705"/>
    </source>
</evidence>
<proteinExistence type="predicted"/>
<dbReference type="Pfam" id="PF12705">
    <property type="entry name" value="PDDEXK_1"/>
    <property type="match status" value="1"/>
</dbReference>
<name>B8GFF5_METPE</name>
<dbReference type="OrthoDB" id="117786at2157"/>
<reference evidence="2 3" key="1">
    <citation type="journal article" date="2015" name="Genome Announc.">
        <title>Complete Genome Sequence of Methanosphaerula palustris E1-9CT, a Hydrogenotrophic Methanogen Isolated from a Minerotrophic Fen Peatland.</title>
        <authorList>
            <person name="Cadillo-Quiroz H."/>
            <person name="Browne P."/>
            <person name="Kyrpides N."/>
            <person name="Woyke T."/>
            <person name="Goodwin L."/>
            <person name="Detter C."/>
            <person name="Yavitt J.B."/>
            <person name="Zinder S.H."/>
        </authorList>
    </citation>
    <scope>NUCLEOTIDE SEQUENCE [LARGE SCALE GENOMIC DNA]</scope>
    <source>
        <strain evidence="3">ATCC BAA-1556 / DSM 19958 / E1-9c</strain>
    </source>
</reference>
<accession>B8GFF5</accession>
<dbReference type="Proteomes" id="UP000002457">
    <property type="component" value="Chromosome"/>
</dbReference>
<dbReference type="InterPro" id="IPR011604">
    <property type="entry name" value="PDDEXK-like_dom_sf"/>
</dbReference>
<evidence type="ECO:0000313" key="3">
    <source>
        <dbReference type="Proteomes" id="UP000002457"/>
    </source>
</evidence>
<keyword evidence="3" id="KW-1185">Reference proteome</keyword>
<dbReference type="AlphaFoldDB" id="B8GFF5"/>
<protein>
    <recommendedName>
        <fullName evidence="1">PD-(D/E)XK endonuclease-like domain-containing protein</fullName>
    </recommendedName>
</protein>
<dbReference type="Gene3D" id="3.90.320.10">
    <property type="match status" value="1"/>
</dbReference>
<dbReference type="STRING" id="521011.Mpal_0632"/>
<dbReference type="EMBL" id="CP001338">
    <property type="protein sequence ID" value="ACL16003.1"/>
    <property type="molecule type" value="Genomic_DNA"/>
</dbReference>
<dbReference type="HOGENOM" id="CLU_1010486_0_0_2"/>
<organism evidence="2 3">
    <name type="scientific">Methanosphaerula palustris (strain ATCC BAA-1556 / DSM 19958 / E1-9c)</name>
    <dbReference type="NCBI Taxonomy" id="521011"/>
    <lineage>
        <taxon>Archaea</taxon>
        <taxon>Methanobacteriati</taxon>
        <taxon>Methanobacteriota</taxon>
        <taxon>Stenosarchaea group</taxon>
        <taxon>Methanomicrobia</taxon>
        <taxon>Methanomicrobiales</taxon>
        <taxon>Methanoregulaceae</taxon>
        <taxon>Methanosphaerula</taxon>
    </lineage>
</organism>
<dbReference type="RefSeq" id="WP_012617322.1">
    <property type="nucleotide sequence ID" value="NC_011832.1"/>
</dbReference>
<sequence length="287" mass="33751">MPELENSFFQFNSWSFTKHRIWNQCRRQYFYKYIAQHLKPPAPVDVNKIIMLKEYNSRFVLQGKLIHNILNEQIKGCSNTIPMDPAGSLSFYSRQIAQNKMMASEMFTEYRHGEPVSDTFFTTIDDSGKACLNMFFQNIWPNYENQECLKHEEFDYFRTGNVKVTVKVDFVSKMQNGTIVLSDWKTGTDNDENETELQMATYVLWAMQYYDKSLDEIQSESVFLKNGKTKPYLFFEEQLREVQNTIKMEYEAMNTSYEYNDYPTMPNPQGCLSCQFARICSDSGIGK</sequence>
<dbReference type="eggNOG" id="arCOG00787">
    <property type="taxonomic scope" value="Archaea"/>
</dbReference>